<evidence type="ECO:0000313" key="2">
    <source>
        <dbReference type="EMBL" id="KMS69532.1"/>
    </source>
</evidence>
<sequence length="156" mass="17832">MDAVVQRVRTSWTKRSRGGPEAARRNAAPTAFPLPERLSCALHEVAMGESDSFEPRMRVGDLSAPGTVLREVDGLLRVDPPEVTMFGMPRRHRRPPAVRLAPGEWLQWQINYRFVGSCGGDWSYRLDTFNILYGPAERDVFLRVPTRRVDERRSLR</sequence>
<dbReference type="PATRIC" id="fig|1938.3.peg.7297"/>
<evidence type="ECO:0000313" key="3">
    <source>
        <dbReference type="Proteomes" id="UP000037432"/>
    </source>
</evidence>
<organism evidence="2 3">
    <name type="scientific">Streptomyces viridochromogenes</name>
    <dbReference type="NCBI Taxonomy" id="1938"/>
    <lineage>
        <taxon>Bacteria</taxon>
        <taxon>Bacillati</taxon>
        <taxon>Actinomycetota</taxon>
        <taxon>Actinomycetes</taxon>
        <taxon>Kitasatosporales</taxon>
        <taxon>Streptomycetaceae</taxon>
        <taxon>Streptomyces</taxon>
    </lineage>
</organism>
<dbReference type="EMBL" id="LFNT01000059">
    <property type="protein sequence ID" value="KMS69532.1"/>
    <property type="molecule type" value="Genomic_DNA"/>
</dbReference>
<name>A0A0J7Z1Q4_STRVR</name>
<dbReference type="AlphaFoldDB" id="A0A0J7Z1Q4"/>
<protein>
    <submittedName>
        <fullName evidence="2">Uncharacterized protein</fullName>
    </submittedName>
</protein>
<feature type="region of interest" description="Disordered" evidence="1">
    <location>
        <begin position="7"/>
        <end position="27"/>
    </location>
</feature>
<reference evidence="2 3" key="1">
    <citation type="submission" date="2015-06" db="EMBL/GenBank/DDBJ databases">
        <authorList>
            <person name="Ju K.-S."/>
            <person name="Doroghazi J.R."/>
            <person name="Metcalf W.W."/>
        </authorList>
    </citation>
    <scope>NUCLEOTIDE SEQUENCE [LARGE SCALE GENOMIC DNA]</scope>
    <source>
        <strain evidence="2 3">NRRL 3414</strain>
    </source>
</reference>
<comment type="caution">
    <text evidence="2">The sequence shown here is derived from an EMBL/GenBank/DDBJ whole genome shotgun (WGS) entry which is preliminary data.</text>
</comment>
<dbReference type="Proteomes" id="UP000037432">
    <property type="component" value="Unassembled WGS sequence"/>
</dbReference>
<dbReference type="OrthoDB" id="3295282at2"/>
<gene>
    <name evidence="2" type="ORF">ACM01_35005</name>
</gene>
<proteinExistence type="predicted"/>
<accession>A0A0J7Z1Q4</accession>
<evidence type="ECO:0000256" key="1">
    <source>
        <dbReference type="SAM" id="MobiDB-lite"/>
    </source>
</evidence>